<dbReference type="Pfam" id="PF00083">
    <property type="entry name" value="Sugar_tr"/>
    <property type="match status" value="1"/>
</dbReference>
<keyword evidence="2" id="KW-0813">Transport</keyword>
<dbReference type="InterPro" id="IPR036259">
    <property type="entry name" value="MFS_trans_sf"/>
</dbReference>
<comment type="subcellular location">
    <subcellularLocation>
        <location evidence="1">Cell membrane</location>
        <topology evidence="1">Multi-pass membrane protein</topology>
    </subcellularLocation>
</comment>
<dbReference type="InterPro" id="IPR020846">
    <property type="entry name" value="MFS_dom"/>
</dbReference>
<keyword evidence="5 7" id="KW-1133">Transmembrane helix</keyword>
<proteinExistence type="predicted"/>
<reference evidence="10" key="1">
    <citation type="journal article" date="2019" name="Int. J. Syst. Evol. Microbiol.">
        <title>The Global Catalogue of Microorganisms (GCM) 10K type strain sequencing project: providing services to taxonomists for standard genome sequencing and annotation.</title>
        <authorList>
            <consortium name="The Broad Institute Genomics Platform"/>
            <consortium name="The Broad Institute Genome Sequencing Center for Infectious Disease"/>
            <person name="Wu L."/>
            <person name="Ma J."/>
        </authorList>
    </citation>
    <scope>NUCLEOTIDE SEQUENCE [LARGE SCALE GENOMIC DNA]</scope>
    <source>
        <strain evidence="10">CCUG 53903</strain>
    </source>
</reference>
<sequence length="426" mass="45273">MARSLRRVVGASLAGTTLEWYDHFIYGSAAALVFPRLFFPDADPFAATLLSLVTYSVAFVTRPLGAALFGHLGDRHGRKSVLVVTLVLMGAATALIGLLPTYTQVGVLAPLLLALLRFIQGIGLGGEWGGAALLVGEHGDGRRRGVLGALVQIASPLGLLLANGVFSLTTWLIAEDAFFAWGWRVPFLASALLVALGLWIRLQVSESPLFAEMEPEPRTPLREVVTDHRRNLLLAIGSRVGSDTAFYVCNILILVYGTSLGIERQLLLNAVLCGAVTQAAAIPWFGHLADRYGRRPVLMGGAIAAAVWVFAFFPMLGGGSTALVLLAPMLGNFCIAAMWAPLAAYVPELFPTRVRYTGAGLGFQSAGIFGGALAPIICTYLLSAFGTWIPVAVYLTALLALLVACVRAARETAHVELRAIDEPAHA</sequence>
<evidence type="ECO:0000256" key="3">
    <source>
        <dbReference type="ARBA" id="ARBA00022475"/>
    </source>
</evidence>
<dbReference type="Gene3D" id="1.20.1250.20">
    <property type="entry name" value="MFS general substrate transporter like domains"/>
    <property type="match status" value="1"/>
</dbReference>
<feature type="transmembrane region" description="Helical" evidence="7">
    <location>
        <begin position="180"/>
        <end position="200"/>
    </location>
</feature>
<dbReference type="PANTHER" id="PTHR43045:SF1">
    <property type="entry name" value="SHIKIMATE TRANSPORTER"/>
    <property type="match status" value="1"/>
</dbReference>
<protein>
    <submittedName>
        <fullName evidence="9">MFS transporter</fullName>
    </submittedName>
</protein>
<feature type="transmembrane region" description="Helical" evidence="7">
    <location>
        <begin position="358"/>
        <end position="382"/>
    </location>
</feature>
<feature type="transmembrane region" description="Helical" evidence="7">
    <location>
        <begin position="322"/>
        <end position="346"/>
    </location>
</feature>
<dbReference type="SUPFAM" id="SSF103473">
    <property type="entry name" value="MFS general substrate transporter"/>
    <property type="match status" value="1"/>
</dbReference>
<evidence type="ECO:0000256" key="7">
    <source>
        <dbReference type="SAM" id="Phobius"/>
    </source>
</evidence>
<name>A0ABW1D8L5_9ACTN</name>
<feature type="transmembrane region" description="Helical" evidence="7">
    <location>
        <begin position="297"/>
        <end position="316"/>
    </location>
</feature>
<dbReference type="PROSITE" id="PS50850">
    <property type="entry name" value="MFS"/>
    <property type="match status" value="1"/>
</dbReference>
<keyword evidence="4 7" id="KW-0812">Transmembrane</keyword>
<dbReference type="EMBL" id="JBHSPA010000112">
    <property type="protein sequence ID" value="MFC5834425.1"/>
    <property type="molecule type" value="Genomic_DNA"/>
</dbReference>
<evidence type="ECO:0000256" key="1">
    <source>
        <dbReference type="ARBA" id="ARBA00004651"/>
    </source>
</evidence>
<dbReference type="InterPro" id="IPR011701">
    <property type="entry name" value="MFS"/>
</dbReference>
<dbReference type="RefSeq" id="WP_379523838.1">
    <property type="nucleotide sequence ID" value="NZ_JBHSPA010000112.1"/>
</dbReference>
<feature type="transmembrane region" description="Helical" evidence="7">
    <location>
        <begin position="147"/>
        <end position="174"/>
    </location>
</feature>
<evidence type="ECO:0000256" key="6">
    <source>
        <dbReference type="ARBA" id="ARBA00023136"/>
    </source>
</evidence>
<evidence type="ECO:0000256" key="5">
    <source>
        <dbReference type="ARBA" id="ARBA00022989"/>
    </source>
</evidence>
<gene>
    <name evidence="9" type="ORF">ACFPZ3_62175</name>
</gene>
<evidence type="ECO:0000256" key="4">
    <source>
        <dbReference type="ARBA" id="ARBA00022692"/>
    </source>
</evidence>
<feature type="transmembrane region" description="Helical" evidence="7">
    <location>
        <begin position="388"/>
        <end position="409"/>
    </location>
</feature>
<evidence type="ECO:0000313" key="9">
    <source>
        <dbReference type="EMBL" id="MFC5834425.1"/>
    </source>
</evidence>
<keyword evidence="6 7" id="KW-0472">Membrane</keyword>
<dbReference type="Proteomes" id="UP001596058">
    <property type="component" value="Unassembled WGS sequence"/>
</dbReference>
<evidence type="ECO:0000313" key="10">
    <source>
        <dbReference type="Proteomes" id="UP001596058"/>
    </source>
</evidence>
<dbReference type="InterPro" id="IPR005828">
    <property type="entry name" value="MFS_sugar_transport-like"/>
</dbReference>
<keyword evidence="3" id="KW-1003">Cell membrane</keyword>
<comment type="caution">
    <text evidence="9">The sequence shown here is derived from an EMBL/GenBank/DDBJ whole genome shotgun (WGS) entry which is preliminary data.</text>
</comment>
<feature type="transmembrane region" description="Helical" evidence="7">
    <location>
        <begin position="111"/>
        <end position="135"/>
    </location>
</feature>
<keyword evidence="10" id="KW-1185">Reference proteome</keyword>
<dbReference type="PANTHER" id="PTHR43045">
    <property type="entry name" value="SHIKIMATE TRANSPORTER"/>
    <property type="match status" value="1"/>
</dbReference>
<feature type="domain" description="Major facilitator superfamily (MFS) profile" evidence="8">
    <location>
        <begin position="8"/>
        <end position="410"/>
    </location>
</feature>
<dbReference type="CDD" id="cd17369">
    <property type="entry name" value="MFS_ShiA_like"/>
    <property type="match status" value="1"/>
</dbReference>
<evidence type="ECO:0000259" key="8">
    <source>
        <dbReference type="PROSITE" id="PS50850"/>
    </source>
</evidence>
<evidence type="ECO:0000256" key="2">
    <source>
        <dbReference type="ARBA" id="ARBA00022448"/>
    </source>
</evidence>
<dbReference type="Pfam" id="PF07690">
    <property type="entry name" value="MFS_1"/>
    <property type="match status" value="1"/>
</dbReference>
<dbReference type="PROSITE" id="PS00217">
    <property type="entry name" value="SUGAR_TRANSPORT_2"/>
    <property type="match status" value="1"/>
</dbReference>
<dbReference type="InterPro" id="IPR005829">
    <property type="entry name" value="Sugar_transporter_CS"/>
</dbReference>
<organism evidence="9 10">
    <name type="scientific">Nonomuraea insulae</name>
    <dbReference type="NCBI Taxonomy" id="1616787"/>
    <lineage>
        <taxon>Bacteria</taxon>
        <taxon>Bacillati</taxon>
        <taxon>Actinomycetota</taxon>
        <taxon>Actinomycetes</taxon>
        <taxon>Streptosporangiales</taxon>
        <taxon>Streptosporangiaceae</taxon>
        <taxon>Nonomuraea</taxon>
    </lineage>
</organism>
<feature type="transmembrane region" description="Helical" evidence="7">
    <location>
        <begin position="266"/>
        <end position="285"/>
    </location>
</feature>
<accession>A0ABW1D8L5</accession>
<feature type="transmembrane region" description="Helical" evidence="7">
    <location>
        <begin position="81"/>
        <end position="99"/>
    </location>
</feature>